<dbReference type="EMBL" id="CP017766">
    <property type="protein sequence ID" value="AUB54673.1"/>
    <property type="molecule type" value="Genomic_DNA"/>
</dbReference>
<dbReference type="EMBL" id="CP017768">
    <property type="protein sequence ID" value="AUB59329.1"/>
    <property type="molecule type" value="Genomic_DNA"/>
</dbReference>
<reference evidence="3 4" key="1">
    <citation type="submission" date="2016-10" db="EMBL/GenBank/DDBJ databases">
        <title>Comparative genomics between deep and shallow subseafloor isolates.</title>
        <authorList>
            <person name="Ishii S."/>
            <person name="Miller J.R."/>
            <person name="Sutton G."/>
            <person name="Suzuki S."/>
            <person name="Methe B."/>
            <person name="Inagaki F."/>
            <person name="Imachi H."/>
        </authorList>
    </citation>
    <scope>NUCLEOTIDE SEQUENCE [LARGE SCALE GENOMIC DNA]</scope>
    <source>
        <strain evidence="2 3">A8p</strain>
        <strain evidence="1 4">MO-MB1</strain>
    </source>
</reference>
<protein>
    <submittedName>
        <fullName evidence="2">Uncharacterized protein</fullName>
    </submittedName>
</protein>
<evidence type="ECO:0000313" key="4">
    <source>
        <dbReference type="Proteomes" id="UP000232806"/>
    </source>
</evidence>
<dbReference type="Proteomes" id="UP000232806">
    <property type="component" value="Chromosome"/>
</dbReference>
<proteinExistence type="predicted"/>
<dbReference type="KEGG" id="msub:BK009_00725"/>
<name>A0A2H4VML0_9EURY</name>
<sequence>MERISYEKDIFKEDTIKKRILSSFNLSPNRGDLLEEYPVTAAGTFRLGVTFDIYQCATLITFVQL</sequence>
<accession>A0A2H4VML0</accession>
<dbReference type="AlphaFoldDB" id="A0A2H4VML0"/>
<evidence type="ECO:0000313" key="3">
    <source>
        <dbReference type="Proteomes" id="UP000232631"/>
    </source>
</evidence>
<keyword evidence="3" id="KW-1185">Reference proteome</keyword>
<gene>
    <name evidence="1" type="ORF">BK007_00620</name>
    <name evidence="2" type="ORF">BK009_00725</name>
</gene>
<evidence type="ECO:0000313" key="1">
    <source>
        <dbReference type="EMBL" id="AUB54673.1"/>
    </source>
</evidence>
<organism evidence="2 3">
    <name type="scientific">Methanobacterium subterraneum</name>
    <dbReference type="NCBI Taxonomy" id="59277"/>
    <lineage>
        <taxon>Archaea</taxon>
        <taxon>Methanobacteriati</taxon>
        <taxon>Methanobacteriota</taxon>
        <taxon>Methanomada group</taxon>
        <taxon>Methanobacteria</taxon>
        <taxon>Methanobacteriales</taxon>
        <taxon>Methanobacteriaceae</taxon>
        <taxon>Methanobacterium</taxon>
    </lineage>
</organism>
<dbReference type="Proteomes" id="UP000232631">
    <property type="component" value="Chromosome"/>
</dbReference>
<accession>A0A2H4V9B7</accession>
<evidence type="ECO:0000313" key="2">
    <source>
        <dbReference type="EMBL" id="AUB59329.1"/>
    </source>
</evidence>